<organism evidence="2 3">
    <name type="scientific">Thermococcus guaymasensis DSM 11113</name>
    <dbReference type="NCBI Taxonomy" id="1432656"/>
    <lineage>
        <taxon>Archaea</taxon>
        <taxon>Methanobacteriati</taxon>
        <taxon>Methanobacteriota</taxon>
        <taxon>Thermococci</taxon>
        <taxon>Thermococcales</taxon>
        <taxon>Thermococcaceae</taxon>
        <taxon>Thermococcus</taxon>
    </lineage>
</organism>
<feature type="transmembrane region" description="Helical" evidence="1">
    <location>
        <begin position="160"/>
        <end position="180"/>
    </location>
</feature>
<dbReference type="OrthoDB" id="103507at2157"/>
<sequence length="188" mass="20455">MERKHEMAGILAPIVGLGGVFAAILIHRSWWRLTENAISDLGKVGLSYNWVMNASLIIAAVLALYYLHGLWEELEGTLQKIGVAVFAAGLLSLAGIGVFPEGTGPHYYVSWGFFVACSIGMLLIGIGLYIQGEKTLGLLAFAIFTVGWILALWAKSRFQGVAVAEFIGVFGIVTWHYALLKRFLVPEA</sequence>
<dbReference type="Pfam" id="PF06197">
    <property type="entry name" value="DUF998"/>
    <property type="match status" value="1"/>
</dbReference>
<proteinExistence type="predicted"/>
<dbReference type="AlphaFoldDB" id="A0A0X1KIM0"/>
<feature type="transmembrane region" description="Helical" evidence="1">
    <location>
        <begin position="136"/>
        <end position="154"/>
    </location>
</feature>
<dbReference type="Proteomes" id="UP000062043">
    <property type="component" value="Chromosome"/>
</dbReference>
<keyword evidence="1" id="KW-0812">Transmembrane</keyword>
<feature type="transmembrane region" description="Helical" evidence="1">
    <location>
        <begin position="111"/>
        <end position="129"/>
    </location>
</feature>
<dbReference type="InterPro" id="IPR009339">
    <property type="entry name" value="DUF998"/>
</dbReference>
<gene>
    <name evidence="2" type="ORF">X802_02035</name>
</gene>
<dbReference type="EMBL" id="CP007140">
    <property type="protein sequence ID" value="AJC71098.1"/>
    <property type="molecule type" value="Genomic_DNA"/>
</dbReference>
<dbReference type="GeneID" id="27134438"/>
<feature type="transmembrane region" description="Helical" evidence="1">
    <location>
        <begin position="7"/>
        <end position="30"/>
    </location>
</feature>
<protein>
    <recommendedName>
        <fullName evidence="4">DUF998 domain-containing protein</fullName>
    </recommendedName>
</protein>
<keyword evidence="3" id="KW-1185">Reference proteome</keyword>
<feature type="transmembrane region" description="Helical" evidence="1">
    <location>
        <begin position="50"/>
        <end position="69"/>
    </location>
</feature>
<dbReference type="RefSeq" id="WP_062370544.1">
    <property type="nucleotide sequence ID" value="NZ_CP007140.1"/>
</dbReference>
<dbReference type="STRING" id="1432656.X802_02035"/>
<dbReference type="PANTHER" id="PTHR42241:SF2">
    <property type="entry name" value="HYPOTHETICAL MEMBRANE PROTEIN, CONSERVED, DUF998 FAMILY"/>
    <property type="match status" value="1"/>
</dbReference>
<evidence type="ECO:0008006" key="4">
    <source>
        <dbReference type="Google" id="ProtNLM"/>
    </source>
</evidence>
<name>A0A0X1KIM0_9EURY</name>
<keyword evidence="1" id="KW-1133">Transmembrane helix</keyword>
<keyword evidence="1" id="KW-0472">Membrane</keyword>
<evidence type="ECO:0000256" key="1">
    <source>
        <dbReference type="SAM" id="Phobius"/>
    </source>
</evidence>
<dbReference type="KEGG" id="tgy:X802_02035"/>
<evidence type="ECO:0000313" key="2">
    <source>
        <dbReference type="EMBL" id="AJC71098.1"/>
    </source>
</evidence>
<accession>A0A0X1KIM0</accession>
<evidence type="ECO:0000313" key="3">
    <source>
        <dbReference type="Proteomes" id="UP000062043"/>
    </source>
</evidence>
<reference evidence="2 3" key="1">
    <citation type="submission" date="2014-01" db="EMBL/GenBank/DDBJ databases">
        <title>Genome sequencing of Thermococcus guaymasensis.</title>
        <authorList>
            <person name="Zhang X."/>
            <person name="Alvare G."/>
            <person name="Fristensky B."/>
            <person name="Chen L."/>
            <person name="Suen T."/>
            <person name="Chen Q."/>
            <person name="Ma K."/>
        </authorList>
    </citation>
    <scope>NUCLEOTIDE SEQUENCE [LARGE SCALE GENOMIC DNA]</scope>
    <source>
        <strain evidence="2 3">DSM 11113</strain>
    </source>
</reference>
<feature type="transmembrane region" description="Helical" evidence="1">
    <location>
        <begin position="81"/>
        <end position="99"/>
    </location>
</feature>
<dbReference type="PANTHER" id="PTHR42241">
    <property type="entry name" value="HYPOTHETICAL MEMBRANE PROTEIN, CONSERVED, DUF998 FAMILY"/>
    <property type="match status" value="1"/>
</dbReference>
<dbReference type="PATRIC" id="fig|1432656.3.peg.397"/>